<dbReference type="PANTHER" id="PTHR47506:SF1">
    <property type="entry name" value="HTH-TYPE TRANSCRIPTIONAL REGULATOR YJDC"/>
    <property type="match status" value="1"/>
</dbReference>
<dbReference type="Pfam" id="PF16925">
    <property type="entry name" value="TetR_C_13"/>
    <property type="match status" value="1"/>
</dbReference>
<dbReference type="InterPro" id="IPR036271">
    <property type="entry name" value="Tet_transcr_reg_TetR-rel_C_sf"/>
</dbReference>
<dbReference type="Gene3D" id="1.10.357.10">
    <property type="entry name" value="Tetracycline Repressor, domain 2"/>
    <property type="match status" value="1"/>
</dbReference>
<evidence type="ECO:0000256" key="2">
    <source>
        <dbReference type="ARBA" id="ARBA00023125"/>
    </source>
</evidence>
<dbReference type="InterPro" id="IPR001647">
    <property type="entry name" value="HTH_TetR"/>
</dbReference>
<dbReference type="InterPro" id="IPR009057">
    <property type="entry name" value="Homeodomain-like_sf"/>
</dbReference>
<evidence type="ECO:0000256" key="3">
    <source>
        <dbReference type="ARBA" id="ARBA00023163"/>
    </source>
</evidence>
<evidence type="ECO:0000256" key="1">
    <source>
        <dbReference type="ARBA" id="ARBA00023015"/>
    </source>
</evidence>
<evidence type="ECO:0000313" key="6">
    <source>
        <dbReference type="EMBL" id="QEH36630.1"/>
    </source>
</evidence>
<feature type="domain" description="HTH tetR-type" evidence="5">
    <location>
        <begin position="5"/>
        <end position="65"/>
    </location>
</feature>
<dbReference type="GO" id="GO:0003677">
    <property type="term" value="F:DNA binding"/>
    <property type="evidence" value="ECO:0007669"/>
    <property type="project" value="UniProtKB-UniRule"/>
</dbReference>
<dbReference type="PRINTS" id="PR00455">
    <property type="entry name" value="HTHTETR"/>
</dbReference>
<keyword evidence="2 4" id="KW-0238">DNA-binding</keyword>
<dbReference type="RefSeq" id="WP_168222039.1">
    <property type="nucleotide sequence ID" value="NZ_CP042997.1"/>
</dbReference>
<evidence type="ECO:0000259" key="5">
    <source>
        <dbReference type="PROSITE" id="PS50977"/>
    </source>
</evidence>
<organism evidence="6 7">
    <name type="scientific">Aquisphaera giovannonii</name>
    <dbReference type="NCBI Taxonomy" id="406548"/>
    <lineage>
        <taxon>Bacteria</taxon>
        <taxon>Pseudomonadati</taxon>
        <taxon>Planctomycetota</taxon>
        <taxon>Planctomycetia</taxon>
        <taxon>Isosphaerales</taxon>
        <taxon>Isosphaeraceae</taxon>
        <taxon>Aquisphaera</taxon>
    </lineage>
</organism>
<sequence length="199" mass="21800">MDGTKSAKARVLEVAEELFYREGVRAVGIDTIIARSGVAKMSLYRNFPSKDALIVAYLEERNRQFFERWDGAVGPEGAEPRARLSGLVARIVTRVREPGFRGCPFLNARAEFPDATHPARAVIEAHRSEVRRRLAGLCRDLNARDPESLAAQLLILINGIYASGIADDAEARAAVEAADALIEAHVGPARPTAARARRR</sequence>
<dbReference type="PANTHER" id="PTHR47506">
    <property type="entry name" value="TRANSCRIPTIONAL REGULATORY PROTEIN"/>
    <property type="match status" value="1"/>
</dbReference>
<accession>A0A5B9W9V8</accession>
<dbReference type="PROSITE" id="PS50977">
    <property type="entry name" value="HTH_TETR_2"/>
    <property type="match status" value="1"/>
</dbReference>
<dbReference type="SUPFAM" id="SSF48498">
    <property type="entry name" value="Tetracyclin repressor-like, C-terminal domain"/>
    <property type="match status" value="1"/>
</dbReference>
<evidence type="ECO:0000256" key="4">
    <source>
        <dbReference type="PROSITE-ProRule" id="PRU00335"/>
    </source>
</evidence>
<dbReference type="KEGG" id="agv:OJF2_52150"/>
<dbReference type="Pfam" id="PF00440">
    <property type="entry name" value="TetR_N"/>
    <property type="match status" value="1"/>
</dbReference>
<feature type="DNA-binding region" description="H-T-H motif" evidence="4">
    <location>
        <begin position="28"/>
        <end position="47"/>
    </location>
</feature>
<keyword evidence="1" id="KW-0805">Transcription regulation</keyword>
<dbReference type="SUPFAM" id="SSF46689">
    <property type="entry name" value="Homeodomain-like"/>
    <property type="match status" value="1"/>
</dbReference>
<dbReference type="EMBL" id="CP042997">
    <property type="protein sequence ID" value="QEH36630.1"/>
    <property type="molecule type" value="Genomic_DNA"/>
</dbReference>
<dbReference type="InterPro" id="IPR011075">
    <property type="entry name" value="TetR_C"/>
</dbReference>
<gene>
    <name evidence="6" type="ORF">OJF2_52150</name>
</gene>
<protein>
    <submittedName>
        <fullName evidence="6">Putative transcriptional regulator</fullName>
    </submittedName>
</protein>
<keyword evidence="3" id="KW-0804">Transcription</keyword>
<dbReference type="Proteomes" id="UP000324233">
    <property type="component" value="Chromosome"/>
</dbReference>
<name>A0A5B9W9V8_9BACT</name>
<keyword evidence="7" id="KW-1185">Reference proteome</keyword>
<reference evidence="6 7" key="1">
    <citation type="submission" date="2019-08" db="EMBL/GenBank/DDBJ databases">
        <title>Deep-cultivation of Planctomycetes and their phenomic and genomic characterization uncovers novel biology.</title>
        <authorList>
            <person name="Wiegand S."/>
            <person name="Jogler M."/>
            <person name="Boedeker C."/>
            <person name="Pinto D."/>
            <person name="Vollmers J."/>
            <person name="Rivas-Marin E."/>
            <person name="Kohn T."/>
            <person name="Peeters S.H."/>
            <person name="Heuer A."/>
            <person name="Rast P."/>
            <person name="Oberbeckmann S."/>
            <person name="Bunk B."/>
            <person name="Jeske O."/>
            <person name="Meyerdierks A."/>
            <person name="Storesund J.E."/>
            <person name="Kallscheuer N."/>
            <person name="Luecker S."/>
            <person name="Lage O.M."/>
            <person name="Pohl T."/>
            <person name="Merkel B.J."/>
            <person name="Hornburger P."/>
            <person name="Mueller R.-W."/>
            <person name="Bruemmer F."/>
            <person name="Labrenz M."/>
            <person name="Spormann A.M."/>
            <person name="Op den Camp H."/>
            <person name="Overmann J."/>
            <person name="Amann R."/>
            <person name="Jetten M.S.M."/>
            <person name="Mascher T."/>
            <person name="Medema M.H."/>
            <person name="Devos D.P."/>
            <person name="Kaster A.-K."/>
            <person name="Ovreas L."/>
            <person name="Rohde M."/>
            <person name="Galperin M.Y."/>
            <person name="Jogler C."/>
        </authorList>
    </citation>
    <scope>NUCLEOTIDE SEQUENCE [LARGE SCALE GENOMIC DNA]</scope>
    <source>
        <strain evidence="6 7">OJF2</strain>
    </source>
</reference>
<dbReference type="AlphaFoldDB" id="A0A5B9W9V8"/>
<evidence type="ECO:0000313" key="7">
    <source>
        <dbReference type="Proteomes" id="UP000324233"/>
    </source>
</evidence>
<proteinExistence type="predicted"/>